<name>A0ABN9GR40_9NEOB</name>
<evidence type="ECO:0000313" key="2">
    <source>
        <dbReference type="Proteomes" id="UP001162483"/>
    </source>
</evidence>
<dbReference type="Proteomes" id="UP001162483">
    <property type="component" value="Unassembled WGS sequence"/>
</dbReference>
<feature type="non-terminal residue" evidence="1">
    <location>
        <position position="1"/>
    </location>
</feature>
<proteinExistence type="predicted"/>
<evidence type="ECO:0000313" key="1">
    <source>
        <dbReference type="EMBL" id="CAI9611825.1"/>
    </source>
</evidence>
<evidence type="ECO:0008006" key="3">
    <source>
        <dbReference type="Google" id="ProtNLM"/>
    </source>
</evidence>
<gene>
    <name evidence="1" type="ORF">SPARVUS_LOCUS14610254</name>
</gene>
<comment type="caution">
    <text evidence="1">The sequence shown here is derived from an EMBL/GenBank/DDBJ whole genome shotgun (WGS) entry which is preliminary data.</text>
</comment>
<organism evidence="1 2">
    <name type="scientific">Staurois parvus</name>
    <dbReference type="NCBI Taxonomy" id="386267"/>
    <lineage>
        <taxon>Eukaryota</taxon>
        <taxon>Metazoa</taxon>
        <taxon>Chordata</taxon>
        <taxon>Craniata</taxon>
        <taxon>Vertebrata</taxon>
        <taxon>Euteleostomi</taxon>
        <taxon>Amphibia</taxon>
        <taxon>Batrachia</taxon>
        <taxon>Anura</taxon>
        <taxon>Neobatrachia</taxon>
        <taxon>Ranoidea</taxon>
        <taxon>Ranidae</taxon>
        <taxon>Staurois</taxon>
    </lineage>
</organism>
<keyword evidence="2" id="KW-1185">Reference proteome</keyword>
<reference evidence="1" key="1">
    <citation type="submission" date="2023-05" db="EMBL/GenBank/DDBJ databases">
        <authorList>
            <person name="Stuckert A."/>
        </authorList>
    </citation>
    <scope>NUCLEOTIDE SEQUENCE</scope>
</reference>
<dbReference type="EMBL" id="CATNWA010019187">
    <property type="protein sequence ID" value="CAI9611825.1"/>
    <property type="molecule type" value="Genomic_DNA"/>
</dbReference>
<protein>
    <recommendedName>
        <fullName evidence="3">Glyceraldehyde-3-phosphate dehydrogenase</fullName>
    </recommendedName>
</protein>
<sequence>HYSPFNLISYGTRSHIRVFTQGVFRKGSGTFMNAKSCIFGSVDFNGNAAENHVVRFCFVFLCVLRFKSA</sequence>
<accession>A0ABN9GR40</accession>